<dbReference type="GO" id="GO:0031419">
    <property type="term" value="F:cobalamin binding"/>
    <property type="evidence" value="ECO:0007669"/>
    <property type="project" value="InterPro"/>
</dbReference>
<keyword evidence="4" id="KW-1185">Reference proteome</keyword>
<keyword evidence="3" id="KW-0413">Isomerase</keyword>
<dbReference type="GO" id="GO:0005737">
    <property type="term" value="C:cytoplasm"/>
    <property type="evidence" value="ECO:0007669"/>
    <property type="project" value="TreeGrafter"/>
</dbReference>
<dbReference type="AlphaFoldDB" id="A0A2S9YBV6"/>
<proteinExistence type="predicted"/>
<feature type="region of interest" description="Disordered" evidence="1">
    <location>
        <begin position="457"/>
        <end position="486"/>
    </location>
</feature>
<organism evidence="3 4">
    <name type="scientific">Enhygromyxa salina</name>
    <dbReference type="NCBI Taxonomy" id="215803"/>
    <lineage>
        <taxon>Bacteria</taxon>
        <taxon>Pseudomonadati</taxon>
        <taxon>Myxococcota</taxon>
        <taxon>Polyangia</taxon>
        <taxon>Nannocystales</taxon>
        <taxon>Nannocystaceae</taxon>
        <taxon>Enhygromyxa</taxon>
    </lineage>
</organism>
<dbReference type="Pfam" id="PF01642">
    <property type="entry name" value="MM_CoA_mutase"/>
    <property type="match status" value="1"/>
</dbReference>
<dbReference type="OrthoDB" id="9762378at2"/>
<dbReference type="EC" id="5.4.99.2" evidence="3"/>
<gene>
    <name evidence="3" type="primary">mutA</name>
    <name evidence="3" type="ORF">ENSA5_22280</name>
</gene>
<dbReference type="InterPro" id="IPR006099">
    <property type="entry name" value="MeMalonylCoA_mutase_a/b_cat"/>
</dbReference>
<dbReference type="Gene3D" id="3.20.20.240">
    <property type="entry name" value="Methylmalonyl-CoA mutase"/>
    <property type="match status" value="1"/>
</dbReference>
<dbReference type="InterPro" id="IPR016176">
    <property type="entry name" value="Cbl-dep_enz_cat"/>
</dbReference>
<dbReference type="RefSeq" id="WP_106391647.1">
    <property type="nucleotide sequence ID" value="NZ_PVNK01000114.1"/>
</dbReference>
<dbReference type="PANTHER" id="PTHR48101">
    <property type="entry name" value="METHYLMALONYL-COA MUTASE, MITOCHONDRIAL-RELATED"/>
    <property type="match status" value="1"/>
</dbReference>
<dbReference type="GO" id="GO:0004494">
    <property type="term" value="F:methylmalonyl-CoA mutase activity"/>
    <property type="evidence" value="ECO:0007669"/>
    <property type="project" value="UniProtKB-EC"/>
</dbReference>
<evidence type="ECO:0000313" key="3">
    <source>
        <dbReference type="EMBL" id="PRQ02583.1"/>
    </source>
</evidence>
<evidence type="ECO:0000256" key="1">
    <source>
        <dbReference type="SAM" id="MobiDB-lite"/>
    </source>
</evidence>
<dbReference type="EMBL" id="PVNK01000114">
    <property type="protein sequence ID" value="PRQ02583.1"/>
    <property type="molecule type" value="Genomic_DNA"/>
</dbReference>
<dbReference type="Proteomes" id="UP000237968">
    <property type="component" value="Unassembled WGS sequence"/>
</dbReference>
<evidence type="ECO:0000259" key="2">
    <source>
        <dbReference type="Pfam" id="PF01642"/>
    </source>
</evidence>
<name>A0A2S9YBV6_9BACT</name>
<dbReference type="SUPFAM" id="SSF51703">
    <property type="entry name" value="Cobalamin (vitamin B12)-dependent enzymes"/>
    <property type="match status" value="1"/>
</dbReference>
<comment type="caution">
    <text evidence="3">The sequence shown here is derived from an EMBL/GenBank/DDBJ whole genome shotgun (WGS) entry which is preliminary data.</text>
</comment>
<dbReference type="Gene3D" id="3.40.50.280">
    <property type="entry name" value="Cobalamin-binding domain"/>
    <property type="match status" value="1"/>
</dbReference>
<feature type="domain" description="Methylmalonyl-CoA mutase alpha/beta chain catalytic" evidence="2">
    <location>
        <begin position="58"/>
        <end position="463"/>
    </location>
</feature>
<accession>A0A2S9YBV6</accession>
<evidence type="ECO:0000313" key="4">
    <source>
        <dbReference type="Proteomes" id="UP000237968"/>
    </source>
</evidence>
<dbReference type="PANTHER" id="PTHR48101:SF4">
    <property type="entry name" value="METHYLMALONYL-COA MUTASE, MITOCHONDRIAL"/>
    <property type="match status" value="1"/>
</dbReference>
<protein>
    <submittedName>
        <fullName evidence="3">Methylmalonyl-CoA mutase small subunit</fullName>
        <ecNumber evidence="3">5.4.99.2</ecNumber>
    </submittedName>
</protein>
<reference evidence="3 4" key="1">
    <citation type="submission" date="2018-03" db="EMBL/GenBank/DDBJ databases">
        <title>Draft Genome Sequences of the Obligatory Marine Myxobacteria Enhygromyxa salina SWB005.</title>
        <authorList>
            <person name="Poehlein A."/>
            <person name="Moghaddam J.A."/>
            <person name="Harms H."/>
            <person name="Alanjari M."/>
            <person name="Koenig G.M."/>
            <person name="Daniel R."/>
            <person name="Schaeberle T.F."/>
        </authorList>
    </citation>
    <scope>NUCLEOTIDE SEQUENCE [LARGE SCALE GENOMIC DNA]</scope>
    <source>
        <strain evidence="3 4">SWB005</strain>
    </source>
</reference>
<sequence>MREKTFPPVTRAQWEARASKDLKGRALASLTRTSADGLELPPLHLRDDGAPAPRQLPGRGWLRVQDYHHADVRAANAAARRDLELGADGLRFVIDSELRAGREPGAVPDGLVCDPSRELDTLLEGIDPTRTPVFIDAGLLAPAWADALELWIDEHSSSDGPETVELGRGPSHGGVIYDPIATLVQTGSLERGFEGALGQLTDTILGMTPGVLGVSTSPYHDAGASDAHELALALSTCAELLRRGVGLGLEIADLAGTMLWTLPIGGRPFEAIAKLRAARLLWAKFTRAAGHPGEAAPGLWIHATPSPRSWTRYGPWVNLLRGTVASFAAALGGANSVASAAFDGLRGPEGDAVEGLGRGSELGRRLALNTQLILREESQLASVIDPAGGSWYVESLTDALARAAWERFRELEASGGLVASLVSGSIQREIAAAAARLRQAAATRELPLTGVSTFPVLDEQPTPAQAPNSFTGDGPEPQRTGPVLEPAEVPKLTRLRLAAPFERLRDAAEAWAQEQGARPKIYSCKLGSIAAHQARAEFAANCFRAGGLEVVASGAATREAAAAGLRDSGCALAVICARDQDLPEGLVEALREAGAKQVWIAAPPREWPSKPPPRFVFRGCDLLGELSHAMAELGVITPDQEQA</sequence>
<feature type="compositionally biased region" description="Polar residues" evidence="1">
    <location>
        <begin position="462"/>
        <end position="471"/>
    </location>
</feature>
<dbReference type="GO" id="GO:0019678">
    <property type="term" value="P:propionate metabolic process, methylmalonyl pathway"/>
    <property type="evidence" value="ECO:0007669"/>
    <property type="project" value="TreeGrafter"/>
</dbReference>